<gene>
    <name evidence="6" type="ORF">SAMN06296058_0325</name>
</gene>
<keyword evidence="7" id="KW-1185">Reference proteome</keyword>
<accession>A0A1T5IXM5</accession>
<evidence type="ECO:0000256" key="4">
    <source>
        <dbReference type="PROSITE-ProRule" id="PRU00335"/>
    </source>
</evidence>
<dbReference type="PANTHER" id="PTHR30055">
    <property type="entry name" value="HTH-TYPE TRANSCRIPTIONAL REGULATOR RUTR"/>
    <property type="match status" value="1"/>
</dbReference>
<evidence type="ECO:0000313" key="7">
    <source>
        <dbReference type="Proteomes" id="UP000190341"/>
    </source>
</evidence>
<sequence length="231" mass="25639">MSTSTDFRGTTASRLISSSTVLRSRRNIELCKRGEMRAERFLDAATEVFAEKGYQHAKLSEIVARAGGSLATLYRIFGDKEGLAHAILERRLDSHVGILRDMNLADMPPEKALREIALRIAVSMGKTESRVVYRIVIGEGESFPGLRDWFFEQSVAEVRGILTTYFQQQMDAGRLQLASADAAASVFYMMMFGNVIIRIASGFVDHVDADELKAQALMSVDLFLQGALPRP</sequence>
<evidence type="ECO:0000256" key="3">
    <source>
        <dbReference type="ARBA" id="ARBA00023163"/>
    </source>
</evidence>
<dbReference type="GO" id="GO:0003700">
    <property type="term" value="F:DNA-binding transcription factor activity"/>
    <property type="evidence" value="ECO:0007669"/>
    <property type="project" value="TreeGrafter"/>
</dbReference>
<evidence type="ECO:0000259" key="5">
    <source>
        <dbReference type="PROSITE" id="PS50977"/>
    </source>
</evidence>
<feature type="domain" description="HTH tetR-type" evidence="5">
    <location>
        <begin position="35"/>
        <end position="95"/>
    </location>
</feature>
<dbReference type="InterPro" id="IPR001647">
    <property type="entry name" value="HTH_TetR"/>
</dbReference>
<dbReference type="PANTHER" id="PTHR30055:SF234">
    <property type="entry name" value="HTH-TYPE TRANSCRIPTIONAL REGULATOR BETI"/>
    <property type="match status" value="1"/>
</dbReference>
<evidence type="ECO:0000256" key="2">
    <source>
        <dbReference type="ARBA" id="ARBA00023125"/>
    </source>
</evidence>
<dbReference type="Proteomes" id="UP000190341">
    <property type="component" value="Unassembled WGS sequence"/>
</dbReference>
<proteinExistence type="predicted"/>
<dbReference type="Gene3D" id="1.10.10.60">
    <property type="entry name" value="Homeodomain-like"/>
    <property type="match status" value="1"/>
</dbReference>
<dbReference type="PROSITE" id="PS50977">
    <property type="entry name" value="HTH_TETR_2"/>
    <property type="match status" value="1"/>
</dbReference>
<dbReference type="Pfam" id="PF00440">
    <property type="entry name" value="TetR_N"/>
    <property type="match status" value="1"/>
</dbReference>
<dbReference type="Gene3D" id="1.10.357.10">
    <property type="entry name" value="Tetracycline Repressor, domain 2"/>
    <property type="match status" value="1"/>
</dbReference>
<dbReference type="EMBL" id="FUZV01000001">
    <property type="protein sequence ID" value="SKC43894.1"/>
    <property type="molecule type" value="Genomic_DNA"/>
</dbReference>
<evidence type="ECO:0000313" key="6">
    <source>
        <dbReference type="EMBL" id="SKC43894.1"/>
    </source>
</evidence>
<dbReference type="SUPFAM" id="SSF46689">
    <property type="entry name" value="Homeodomain-like"/>
    <property type="match status" value="1"/>
</dbReference>
<organism evidence="6 7">
    <name type="scientific">Pseudoxanthomonas indica</name>
    <dbReference type="NCBI Taxonomy" id="428993"/>
    <lineage>
        <taxon>Bacteria</taxon>
        <taxon>Pseudomonadati</taxon>
        <taxon>Pseudomonadota</taxon>
        <taxon>Gammaproteobacteria</taxon>
        <taxon>Lysobacterales</taxon>
        <taxon>Lysobacteraceae</taxon>
        <taxon>Pseudoxanthomonas</taxon>
    </lineage>
</organism>
<protein>
    <submittedName>
        <fullName evidence="6">Transcriptional regulator, TetR family</fullName>
    </submittedName>
</protein>
<dbReference type="InterPro" id="IPR036271">
    <property type="entry name" value="Tet_transcr_reg_TetR-rel_C_sf"/>
</dbReference>
<dbReference type="InterPro" id="IPR039536">
    <property type="entry name" value="TetR_C_Proteobacteria"/>
</dbReference>
<dbReference type="RefSeq" id="WP_139381349.1">
    <property type="nucleotide sequence ID" value="NZ_BMCL01000003.1"/>
</dbReference>
<name>A0A1T5IXM5_9GAMM</name>
<feature type="DNA-binding region" description="H-T-H motif" evidence="4">
    <location>
        <begin position="58"/>
        <end position="77"/>
    </location>
</feature>
<keyword evidence="3" id="KW-0804">Transcription</keyword>
<keyword evidence="1" id="KW-0805">Transcription regulation</keyword>
<dbReference type="STRING" id="428993.SAMN06296058_0325"/>
<dbReference type="AlphaFoldDB" id="A0A1T5IXM5"/>
<reference evidence="6 7" key="1">
    <citation type="submission" date="2017-02" db="EMBL/GenBank/DDBJ databases">
        <authorList>
            <person name="Peterson S.W."/>
        </authorList>
    </citation>
    <scope>NUCLEOTIDE SEQUENCE [LARGE SCALE GENOMIC DNA]</scope>
    <source>
        <strain evidence="6 7">P15</strain>
    </source>
</reference>
<evidence type="ECO:0000256" key="1">
    <source>
        <dbReference type="ARBA" id="ARBA00023015"/>
    </source>
</evidence>
<dbReference type="Pfam" id="PF14246">
    <property type="entry name" value="TetR_C_7"/>
    <property type="match status" value="1"/>
</dbReference>
<keyword evidence="2 4" id="KW-0238">DNA-binding</keyword>
<dbReference type="GO" id="GO:0000976">
    <property type="term" value="F:transcription cis-regulatory region binding"/>
    <property type="evidence" value="ECO:0007669"/>
    <property type="project" value="TreeGrafter"/>
</dbReference>
<dbReference type="OrthoDB" id="8535430at2"/>
<dbReference type="InterPro" id="IPR050109">
    <property type="entry name" value="HTH-type_TetR-like_transc_reg"/>
</dbReference>
<dbReference type="SUPFAM" id="SSF48498">
    <property type="entry name" value="Tetracyclin repressor-like, C-terminal domain"/>
    <property type="match status" value="1"/>
</dbReference>
<dbReference type="InterPro" id="IPR009057">
    <property type="entry name" value="Homeodomain-like_sf"/>
</dbReference>
<dbReference type="PRINTS" id="PR00455">
    <property type="entry name" value="HTHTETR"/>
</dbReference>